<feature type="domain" description="H15" evidence="8">
    <location>
        <begin position="24"/>
        <end position="96"/>
    </location>
</feature>
<sequence>MADAAPAPVKKTPKKASKPKKPASHPKYSEMIAKAIAAKKDRNGTSRKAILVYILANFKVDPKNANSHLKLALRAGLKKGTLVSPKNHTGSFKLGEKPKAAKKPKAKKPKAAKKPAAKKPKKPASHPKYSEMIAKAIAAKKDRNGTSRKAILVYILANFKVDPKNANSHLKLALRAGLKKGTLVSPKNHTGSFKLGEKPKAAKKPKAKKPKAAKKPAAKKKTPKKASKPKKPASHPKYSEMIAKAIAAKKDRNGTSRKAILVYILANFKVDPKNANSHLKLALRAGLKKGTLVSPKNHTGSFKLGEKPKAAKKPKAKKPKAAKKPAAKKKCMQR</sequence>
<comment type="caution">
    <text evidence="9">The sequence shown here is derived from an EMBL/GenBank/DDBJ whole genome shotgun (WGS) entry which is preliminary data.</text>
</comment>
<dbReference type="EMBL" id="JARBDR010000918">
    <property type="protein sequence ID" value="KAJ8302295.1"/>
    <property type="molecule type" value="Genomic_DNA"/>
</dbReference>
<evidence type="ECO:0000259" key="8">
    <source>
        <dbReference type="PROSITE" id="PS51504"/>
    </source>
</evidence>
<feature type="region of interest" description="Disordered" evidence="7">
    <location>
        <begin position="82"/>
        <end position="130"/>
    </location>
</feature>
<evidence type="ECO:0000256" key="4">
    <source>
        <dbReference type="ARBA" id="ARBA00023125"/>
    </source>
</evidence>
<evidence type="ECO:0000313" key="10">
    <source>
        <dbReference type="Proteomes" id="UP001217089"/>
    </source>
</evidence>
<dbReference type="PANTHER" id="PTHR11467">
    <property type="entry name" value="HISTONE H1"/>
    <property type="match status" value="1"/>
</dbReference>
<feature type="region of interest" description="Disordered" evidence="7">
    <location>
        <begin position="1"/>
        <end position="28"/>
    </location>
</feature>
<comment type="similarity">
    <text evidence="6">Belongs to the histone H1/H5 family.</text>
</comment>
<accession>A0ABQ9EFT0</accession>
<feature type="compositionally biased region" description="Basic residues" evidence="7">
    <location>
        <begin position="201"/>
        <end position="234"/>
    </location>
</feature>
<gene>
    <name evidence="9" type="ORF">KUTeg_021282</name>
</gene>
<proteinExistence type="inferred from homology"/>
<dbReference type="PRINTS" id="PR00624">
    <property type="entry name" value="HISTONEH5"/>
</dbReference>
<keyword evidence="5 6" id="KW-0539">Nucleus</keyword>
<evidence type="ECO:0000256" key="5">
    <source>
        <dbReference type="ARBA" id="ARBA00023242"/>
    </source>
</evidence>
<dbReference type="PANTHER" id="PTHR11467:SF36">
    <property type="entry name" value="HISTONE 24-RELATED"/>
    <property type="match status" value="1"/>
</dbReference>
<dbReference type="InterPro" id="IPR036390">
    <property type="entry name" value="WH_DNA-bd_sf"/>
</dbReference>
<name>A0ABQ9EFT0_TEGGR</name>
<feature type="compositionally biased region" description="Low complexity" evidence="7">
    <location>
        <begin position="1"/>
        <end position="10"/>
    </location>
</feature>
<feature type="domain" description="H15" evidence="8">
    <location>
        <begin position="234"/>
        <end position="306"/>
    </location>
</feature>
<dbReference type="SMART" id="SM00526">
    <property type="entry name" value="H15"/>
    <property type="match status" value="3"/>
</dbReference>
<protein>
    <recommendedName>
        <fullName evidence="8">H15 domain-containing protein</fullName>
    </recommendedName>
</protein>
<dbReference type="SUPFAM" id="SSF46785">
    <property type="entry name" value="Winged helix' DNA-binding domain"/>
    <property type="match status" value="3"/>
</dbReference>
<evidence type="ECO:0000256" key="7">
    <source>
        <dbReference type="SAM" id="MobiDB-lite"/>
    </source>
</evidence>
<reference evidence="9 10" key="1">
    <citation type="submission" date="2022-12" db="EMBL/GenBank/DDBJ databases">
        <title>Chromosome-level genome of Tegillarca granosa.</title>
        <authorList>
            <person name="Kim J."/>
        </authorList>
    </citation>
    <scope>NUCLEOTIDE SEQUENCE [LARGE SCALE GENOMIC DNA]</scope>
    <source>
        <strain evidence="9">Teg-2019</strain>
        <tissue evidence="9">Adductor muscle</tissue>
    </source>
</reference>
<keyword evidence="4 6" id="KW-0238">DNA-binding</keyword>
<dbReference type="Proteomes" id="UP001217089">
    <property type="component" value="Unassembled WGS sequence"/>
</dbReference>
<dbReference type="InterPro" id="IPR005819">
    <property type="entry name" value="H1/H5"/>
</dbReference>
<evidence type="ECO:0000256" key="3">
    <source>
        <dbReference type="ARBA" id="ARBA00022454"/>
    </source>
</evidence>
<dbReference type="Gene3D" id="1.10.10.10">
    <property type="entry name" value="Winged helix-like DNA-binding domain superfamily/Winged helix DNA-binding domain"/>
    <property type="match status" value="3"/>
</dbReference>
<keyword evidence="10" id="KW-1185">Reference proteome</keyword>
<dbReference type="InterPro" id="IPR005818">
    <property type="entry name" value="Histone_H1/H5_H15"/>
</dbReference>
<organism evidence="9 10">
    <name type="scientific">Tegillarca granosa</name>
    <name type="common">Malaysian cockle</name>
    <name type="synonym">Anadara granosa</name>
    <dbReference type="NCBI Taxonomy" id="220873"/>
    <lineage>
        <taxon>Eukaryota</taxon>
        <taxon>Metazoa</taxon>
        <taxon>Spiralia</taxon>
        <taxon>Lophotrochozoa</taxon>
        <taxon>Mollusca</taxon>
        <taxon>Bivalvia</taxon>
        <taxon>Autobranchia</taxon>
        <taxon>Pteriomorphia</taxon>
        <taxon>Arcoida</taxon>
        <taxon>Arcoidea</taxon>
        <taxon>Arcidae</taxon>
        <taxon>Tegillarca</taxon>
    </lineage>
</organism>
<feature type="region of interest" description="Disordered" evidence="7">
    <location>
        <begin position="182"/>
        <end position="240"/>
    </location>
</feature>
<evidence type="ECO:0000313" key="9">
    <source>
        <dbReference type="EMBL" id="KAJ8302295.1"/>
    </source>
</evidence>
<evidence type="ECO:0000256" key="6">
    <source>
        <dbReference type="RuleBase" id="RU003894"/>
    </source>
</evidence>
<feature type="domain" description="H15" evidence="8">
    <location>
        <begin position="125"/>
        <end position="197"/>
    </location>
</feature>
<dbReference type="Pfam" id="PF00538">
    <property type="entry name" value="Linker_histone"/>
    <property type="match status" value="3"/>
</dbReference>
<comment type="subcellular location">
    <subcellularLocation>
        <location evidence="2">Chromosome</location>
    </subcellularLocation>
    <subcellularLocation>
        <location evidence="1 6">Nucleus</location>
    </subcellularLocation>
</comment>
<evidence type="ECO:0000256" key="1">
    <source>
        <dbReference type="ARBA" id="ARBA00004123"/>
    </source>
</evidence>
<feature type="compositionally biased region" description="Basic residues" evidence="7">
    <location>
        <begin position="310"/>
        <end position="334"/>
    </location>
</feature>
<feature type="compositionally biased region" description="Basic residues" evidence="7">
    <location>
        <begin position="100"/>
        <end position="125"/>
    </location>
</feature>
<feature type="compositionally biased region" description="Basic residues" evidence="7">
    <location>
        <begin position="11"/>
        <end position="24"/>
    </location>
</feature>
<dbReference type="CDD" id="cd00073">
    <property type="entry name" value="H15"/>
    <property type="match status" value="3"/>
</dbReference>
<feature type="region of interest" description="Disordered" evidence="7">
    <location>
        <begin position="291"/>
        <end position="334"/>
    </location>
</feature>
<dbReference type="InterPro" id="IPR036388">
    <property type="entry name" value="WH-like_DNA-bd_sf"/>
</dbReference>
<keyword evidence="3 6" id="KW-0158">Chromosome</keyword>
<dbReference type="PROSITE" id="PS51504">
    <property type="entry name" value="H15"/>
    <property type="match status" value="3"/>
</dbReference>
<evidence type="ECO:0000256" key="2">
    <source>
        <dbReference type="ARBA" id="ARBA00004286"/>
    </source>
</evidence>